<reference evidence="2" key="1">
    <citation type="submission" date="2023-07" db="EMBL/GenBank/DDBJ databases">
        <authorList>
            <consortium name="AG Swart"/>
            <person name="Singh M."/>
            <person name="Singh A."/>
            <person name="Seah K."/>
            <person name="Emmerich C."/>
        </authorList>
    </citation>
    <scope>NUCLEOTIDE SEQUENCE</scope>
    <source>
        <strain evidence="2">DP1</strain>
    </source>
</reference>
<dbReference type="AlphaFoldDB" id="A0AAD1Y9G9"/>
<feature type="region of interest" description="Disordered" evidence="1">
    <location>
        <begin position="64"/>
        <end position="168"/>
    </location>
</feature>
<gene>
    <name evidence="2" type="ORF">ECRASSUSDP1_LOCUS28802</name>
</gene>
<name>A0AAD1Y9G9_EUPCR</name>
<dbReference type="Proteomes" id="UP001295684">
    <property type="component" value="Unassembled WGS sequence"/>
</dbReference>
<feature type="compositionally biased region" description="Basic residues" evidence="1">
    <location>
        <begin position="150"/>
        <end position="168"/>
    </location>
</feature>
<evidence type="ECO:0000313" key="3">
    <source>
        <dbReference type="Proteomes" id="UP001295684"/>
    </source>
</evidence>
<proteinExistence type="predicted"/>
<feature type="compositionally biased region" description="Basic and acidic residues" evidence="1">
    <location>
        <begin position="105"/>
        <end position="141"/>
    </location>
</feature>
<organism evidence="2 3">
    <name type="scientific">Euplotes crassus</name>
    <dbReference type="NCBI Taxonomy" id="5936"/>
    <lineage>
        <taxon>Eukaryota</taxon>
        <taxon>Sar</taxon>
        <taxon>Alveolata</taxon>
        <taxon>Ciliophora</taxon>
        <taxon>Intramacronucleata</taxon>
        <taxon>Spirotrichea</taxon>
        <taxon>Hypotrichia</taxon>
        <taxon>Euplotida</taxon>
        <taxon>Euplotidae</taxon>
        <taxon>Moneuplotes</taxon>
    </lineage>
</organism>
<feature type="region of interest" description="Disordered" evidence="1">
    <location>
        <begin position="256"/>
        <end position="275"/>
    </location>
</feature>
<feature type="compositionally biased region" description="Basic residues" evidence="1">
    <location>
        <begin position="72"/>
        <end position="92"/>
    </location>
</feature>
<evidence type="ECO:0000313" key="2">
    <source>
        <dbReference type="EMBL" id="CAI2387174.1"/>
    </source>
</evidence>
<protein>
    <submittedName>
        <fullName evidence="2">Uncharacterized protein</fullName>
    </submittedName>
</protein>
<comment type="caution">
    <text evidence="2">The sequence shown here is derived from an EMBL/GenBank/DDBJ whole genome shotgun (WGS) entry which is preliminary data.</text>
</comment>
<feature type="region of interest" description="Disordered" evidence="1">
    <location>
        <begin position="1"/>
        <end position="40"/>
    </location>
</feature>
<accession>A0AAD1Y9G9</accession>
<feature type="compositionally biased region" description="Basic residues" evidence="1">
    <location>
        <begin position="22"/>
        <end position="40"/>
    </location>
</feature>
<dbReference type="EMBL" id="CAMPGE010029690">
    <property type="protein sequence ID" value="CAI2387174.1"/>
    <property type="molecule type" value="Genomic_DNA"/>
</dbReference>
<evidence type="ECO:0000256" key="1">
    <source>
        <dbReference type="SAM" id="MobiDB-lite"/>
    </source>
</evidence>
<feature type="compositionally biased region" description="Basic and acidic residues" evidence="1">
    <location>
        <begin position="1"/>
        <end position="21"/>
    </location>
</feature>
<sequence>MSEKSPNKIEEEKNSTIEMKQRVSKKVNRKISPSKRAPKRIRKELTKVISPPLQVCKAIETIKTEPSQSKTPLKHKSLSKKTLKKTERKRPAKSGVLNKPKRQKIKEEKEVLRTKKTNEEVKEKPTKLKRAKKEEDKESQLKAKNVGLRKMTKASPKRSKMDAKRKRKEINVKSKLDSRLVQPHEIKKAIESSCMAQDKILDLIDVPQEEYYKIFDQMRDISMTMVRKIEAHIRKSRSQRRRLKEMFLKTLKNQENHSKVMSNKPSKGGKTEDGNKIRMKLSHIKKEISGGEMHICDPAHMLDEMVYIPNKSSRNDVIEYNPVELSLEDSDASEEYDEYPSSCKDLTVRGRAMPIYGCKNCGKNPYYTILSKPHKHSRHRGAAYESIEGQQFNCLGIDEQEVHKFHHQIHEDNILSHYDGGNPQDRSNMLDEEYSDTFMGAQELGLPNNLGIDKEMDENSEEIIAINDTENEILVPEAMQVQGIGEGEECDEMY</sequence>
<keyword evidence="3" id="KW-1185">Reference proteome</keyword>